<evidence type="ECO:0000313" key="2">
    <source>
        <dbReference type="Proteomes" id="UP000887159"/>
    </source>
</evidence>
<keyword evidence="2" id="KW-1185">Reference proteome</keyword>
<accession>A0A8X6SBA7</accession>
<name>A0A8X6SBA7_TRICX</name>
<evidence type="ECO:0000313" key="1">
    <source>
        <dbReference type="EMBL" id="GFY06162.1"/>
    </source>
</evidence>
<organism evidence="1 2">
    <name type="scientific">Trichonephila clavipes</name>
    <name type="common">Golden silk orbweaver</name>
    <name type="synonym">Nephila clavipes</name>
    <dbReference type="NCBI Taxonomy" id="2585209"/>
    <lineage>
        <taxon>Eukaryota</taxon>
        <taxon>Metazoa</taxon>
        <taxon>Ecdysozoa</taxon>
        <taxon>Arthropoda</taxon>
        <taxon>Chelicerata</taxon>
        <taxon>Arachnida</taxon>
        <taxon>Araneae</taxon>
        <taxon>Araneomorphae</taxon>
        <taxon>Entelegynae</taxon>
        <taxon>Araneoidea</taxon>
        <taxon>Nephilidae</taxon>
        <taxon>Trichonephila</taxon>
    </lineage>
</organism>
<sequence length="87" mass="10250">MHYIYSRANGNGRAELLMHHAQFSDLRIPDHRTFQRFHPQLRETHSFHAMRYDAGQRRPVFSLSLEEGILNVMADRLDVLSELLFIA</sequence>
<reference evidence="1" key="1">
    <citation type="submission" date="2020-08" db="EMBL/GenBank/DDBJ databases">
        <title>Multicomponent nature underlies the extraordinary mechanical properties of spider dragline silk.</title>
        <authorList>
            <person name="Kono N."/>
            <person name="Nakamura H."/>
            <person name="Mori M."/>
            <person name="Yoshida Y."/>
            <person name="Ohtoshi R."/>
            <person name="Malay A.D."/>
            <person name="Moran D.A.P."/>
            <person name="Tomita M."/>
            <person name="Numata K."/>
            <person name="Arakawa K."/>
        </authorList>
    </citation>
    <scope>NUCLEOTIDE SEQUENCE</scope>
</reference>
<dbReference type="AlphaFoldDB" id="A0A8X6SBA7"/>
<dbReference type="EMBL" id="BMAU01021257">
    <property type="protein sequence ID" value="GFY06162.1"/>
    <property type="molecule type" value="Genomic_DNA"/>
</dbReference>
<gene>
    <name evidence="1" type="ORF">TNCV_3108411</name>
</gene>
<dbReference type="Proteomes" id="UP000887159">
    <property type="component" value="Unassembled WGS sequence"/>
</dbReference>
<proteinExistence type="predicted"/>
<protein>
    <submittedName>
        <fullName evidence="1">Uncharacterized protein</fullName>
    </submittedName>
</protein>
<comment type="caution">
    <text evidence="1">The sequence shown here is derived from an EMBL/GenBank/DDBJ whole genome shotgun (WGS) entry which is preliminary data.</text>
</comment>